<evidence type="ECO:0000256" key="5">
    <source>
        <dbReference type="PIRSR" id="PIRSR000524-1"/>
    </source>
</evidence>
<evidence type="ECO:0000256" key="4">
    <source>
        <dbReference type="ARBA" id="ARBA00022898"/>
    </source>
</evidence>
<dbReference type="InterPro" id="IPR015424">
    <property type="entry name" value="PyrdxlP-dep_Trfase"/>
</dbReference>
<keyword evidence="3" id="KW-0808">Transferase</keyword>
<dbReference type="InterPro" id="IPR015421">
    <property type="entry name" value="PyrdxlP-dep_Trfase_major"/>
</dbReference>
<dbReference type="InterPro" id="IPR000192">
    <property type="entry name" value="Aminotrans_V_dom"/>
</dbReference>
<dbReference type="PANTHER" id="PTHR42778">
    <property type="entry name" value="2-AMINOETHYLPHOSPHONATE--PYRUVATE TRANSAMINASE"/>
    <property type="match status" value="1"/>
</dbReference>
<keyword evidence="8" id="KW-0670">Pyruvate</keyword>
<evidence type="ECO:0000256" key="2">
    <source>
        <dbReference type="ARBA" id="ARBA00022576"/>
    </source>
</evidence>
<feature type="domain" description="Aminotransferase class V" evidence="7">
    <location>
        <begin position="67"/>
        <end position="339"/>
    </location>
</feature>
<dbReference type="RefSeq" id="WP_089946529.1">
    <property type="nucleotide sequence ID" value="NZ_FNOI01000002.1"/>
</dbReference>
<dbReference type="InterPro" id="IPR024169">
    <property type="entry name" value="SP_NH2Trfase/AEP_transaminase"/>
</dbReference>
<accession>A0A1H2WA07</accession>
<dbReference type="OrthoDB" id="9766472at2"/>
<keyword evidence="4 6" id="KW-0663">Pyridoxal phosphate</keyword>
<dbReference type="GO" id="GO:0008483">
    <property type="term" value="F:transaminase activity"/>
    <property type="evidence" value="ECO:0007669"/>
    <property type="project" value="UniProtKB-KW"/>
</dbReference>
<dbReference type="Pfam" id="PF00266">
    <property type="entry name" value="Aminotran_5"/>
    <property type="match status" value="1"/>
</dbReference>
<keyword evidence="9" id="KW-1185">Reference proteome</keyword>
<name>A0A1H2WA07_9RHOB</name>
<evidence type="ECO:0000256" key="3">
    <source>
        <dbReference type="ARBA" id="ARBA00022679"/>
    </source>
</evidence>
<evidence type="ECO:0000256" key="1">
    <source>
        <dbReference type="ARBA" id="ARBA00001933"/>
    </source>
</evidence>
<dbReference type="STRING" id="670155.SAMN04488001_1756"/>
<dbReference type="SUPFAM" id="SSF53383">
    <property type="entry name" value="PLP-dependent transferases"/>
    <property type="match status" value="1"/>
</dbReference>
<evidence type="ECO:0000313" key="9">
    <source>
        <dbReference type="Proteomes" id="UP000199441"/>
    </source>
</evidence>
<dbReference type="EMBL" id="FNOI01000002">
    <property type="protein sequence ID" value="SDW76889.1"/>
    <property type="molecule type" value="Genomic_DNA"/>
</dbReference>
<feature type="modified residue" description="N6-(pyridoxal phosphate)lysine" evidence="6">
    <location>
        <position position="201"/>
    </location>
</feature>
<protein>
    <submittedName>
        <fullName evidence="8">2-aminoethylphosphonate-pyruvate transaminase</fullName>
    </submittedName>
</protein>
<reference evidence="9" key="1">
    <citation type="submission" date="2016-10" db="EMBL/GenBank/DDBJ databases">
        <authorList>
            <person name="Varghese N."/>
            <person name="Submissions S."/>
        </authorList>
    </citation>
    <scope>NUCLEOTIDE SEQUENCE [LARGE SCALE GENOMIC DNA]</scope>
    <source>
        <strain evidence="9">DSM 26922</strain>
    </source>
</reference>
<evidence type="ECO:0000256" key="6">
    <source>
        <dbReference type="PIRSR" id="PIRSR000524-50"/>
    </source>
</evidence>
<feature type="binding site" evidence="5">
    <location>
        <position position="345"/>
    </location>
    <ligand>
        <name>substrate</name>
    </ligand>
</feature>
<dbReference type="PANTHER" id="PTHR42778:SF1">
    <property type="entry name" value="2-AMINOETHYLPHOSPHONATE--PYRUVATE TRANSAMINASE"/>
    <property type="match status" value="1"/>
</dbReference>
<dbReference type="Gene3D" id="3.40.640.10">
    <property type="entry name" value="Type I PLP-dependent aspartate aminotransferase-like (Major domain)"/>
    <property type="match status" value="1"/>
</dbReference>
<dbReference type="InterPro" id="IPR015422">
    <property type="entry name" value="PyrdxlP-dep_Trfase_small"/>
</dbReference>
<gene>
    <name evidence="8" type="ORF">SAMN04488001_1756</name>
</gene>
<sequence>MRSKKIELVLDKYLLFTPGPVNVAASLRNAICKEDICHREPDFDSLLASIEQKLLTLFEIRKRNRYRAVVITGSGTAANEAILSSVVGTGAILILSNGEFGERLYKTSLIHNARTHLLQQPWGIPFDTDQIAAYLATHKIDVVAMVHHETCSGMLNPLAAIGTLAKTHGAIFVVDGVSSVGAEVVDMERCNIAFCSSSSSKAIGSYPGLSFVIGRKKQFKKLKLHAPKTTYLNLATFYRFLKDHSQTPNTPAVPLFFALDQALANILSEGVATRFARIRARADQLRLGMRKLNLEFVLDEANMCAILTTVKVPPSISVRDLRDKLREKSIIIYEGKGCFAGKVFQVGNIGELSDHDTQFFVSTLRDVLLELQAKAADVVAPIQPKISKPILSALGTHKRIAII</sequence>
<dbReference type="Gene3D" id="3.90.1150.10">
    <property type="entry name" value="Aspartate Aminotransferase, domain 1"/>
    <property type="match status" value="1"/>
</dbReference>
<evidence type="ECO:0000313" key="8">
    <source>
        <dbReference type="EMBL" id="SDW76889.1"/>
    </source>
</evidence>
<dbReference type="PIRSF" id="PIRSF000524">
    <property type="entry name" value="SPT"/>
    <property type="match status" value="1"/>
</dbReference>
<evidence type="ECO:0000259" key="7">
    <source>
        <dbReference type="Pfam" id="PF00266"/>
    </source>
</evidence>
<organism evidence="8 9">
    <name type="scientific">Litoreibacter albidus</name>
    <dbReference type="NCBI Taxonomy" id="670155"/>
    <lineage>
        <taxon>Bacteria</taxon>
        <taxon>Pseudomonadati</taxon>
        <taxon>Pseudomonadota</taxon>
        <taxon>Alphaproteobacteria</taxon>
        <taxon>Rhodobacterales</taxon>
        <taxon>Roseobacteraceae</taxon>
        <taxon>Litoreibacter</taxon>
    </lineage>
</organism>
<dbReference type="AlphaFoldDB" id="A0A1H2WA07"/>
<proteinExistence type="predicted"/>
<keyword evidence="2" id="KW-0032">Aminotransferase</keyword>
<comment type="cofactor">
    <cofactor evidence="1 6">
        <name>pyridoxal 5'-phosphate</name>
        <dbReference type="ChEBI" id="CHEBI:597326"/>
    </cofactor>
</comment>
<dbReference type="Proteomes" id="UP000199441">
    <property type="component" value="Unassembled WGS sequence"/>
</dbReference>